<sequence>MYKNKSRNRLLFTLFIIIGLFFLVFGGIVRWKNSRNSPVDGQETKTPSILDLPIFKEKVVEPAVEFKQPGVSAVLPSAKWVSQSYNNCGPATTAMALQYFGYNVSQVETKDALRTNPSDSNVFTYEIRDYLKNNYNIEGKLLFNGNVQILKTLLTNGIYLVMENWLRPNEDIGHNMTIRGYDDELGVFIADDPYFGVGVKYKYESFEQGQWKPFNREYMPIYRIEQEPLVKAIIGRDWDEKTMYQGAVKTSKVEIEKNKDDMYAWFNLGTSYYALGDYKAAREAFERSRAIGWPMRMLWYQIQPVQTYNKLGEYQKALELAKIGLATYEPFAELYLESAIAYKGMGDLVKAREKIDRALVLAPNYMPALLFKESLSD</sequence>
<evidence type="ECO:0000259" key="4">
    <source>
        <dbReference type="Pfam" id="PF13529"/>
    </source>
</evidence>
<dbReference type="InterPro" id="IPR011990">
    <property type="entry name" value="TPR-like_helical_dom_sf"/>
</dbReference>
<dbReference type="EMBL" id="LCHZ01000051">
    <property type="protein sequence ID" value="KKT44261.1"/>
    <property type="molecule type" value="Genomic_DNA"/>
</dbReference>
<name>A0A0G1HA37_9BACT</name>
<keyword evidence="2 3" id="KW-0802">TPR repeat</keyword>
<dbReference type="SMART" id="SM00028">
    <property type="entry name" value="TPR"/>
    <property type="match status" value="2"/>
</dbReference>
<reference evidence="5 6" key="1">
    <citation type="journal article" date="2015" name="Nature">
        <title>rRNA introns, odd ribosomes, and small enigmatic genomes across a large radiation of phyla.</title>
        <authorList>
            <person name="Brown C.T."/>
            <person name="Hug L.A."/>
            <person name="Thomas B.C."/>
            <person name="Sharon I."/>
            <person name="Castelle C.J."/>
            <person name="Singh A."/>
            <person name="Wilkins M.J."/>
            <person name="Williams K.H."/>
            <person name="Banfield J.F."/>
        </authorList>
    </citation>
    <scope>NUCLEOTIDE SEQUENCE [LARGE SCALE GENOMIC DNA]</scope>
</reference>
<keyword evidence="1" id="KW-0677">Repeat</keyword>
<comment type="caution">
    <text evidence="5">The sequence shown here is derived from an EMBL/GenBank/DDBJ whole genome shotgun (WGS) entry which is preliminary data.</text>
</comment>
<evidence type="ECO:0000256" key="3">
    <source>
        <dbReference type="PROSITE-ProRule" id="PRU00339"/>
    </source>
</evidence>
<accession>A0A0G1HA37</accession>
<dbReference type="Gene3D" id="1.25.40.10">
    <property type="entry name" value="Tetratricopeptide repeat domain"/>
    <property type="match status" value="1"/>
</dbReference>
<dbReference type="InterPro" id="IPR013105">
    <property type="entry name" value="TPR_2"/>
</dbReference>
<feature type="domain" description="Peptidase C39-like" evidence="4">
    <location>
        <begin position="80"/>
        <end position="194"/>
    </location>
</feature>
<gene>
    <name evidence="5" type="ORF">UW35_C0051G0003</name>
</gene>
<dbReference type="STRING" id="1618404.UW35_C0051G0003"/>
<feature type="repeat" description="TPR" evidence="3">
    <location>
        <begin position="332"/>
        <end position="365"/>
    </location>
</feature>
<dbReference type="Proteomes" id="UP000033861">
    <property type="component" value="Unassembled WGS sequence"/>
</dbReference>
<dbReference type="SUPFAM" id="SSF48452">
    <property type="entry name" value="TPR-like"/>
    <property type="match status" value="1"/>
</dbReference>
<evidence type="ECO:0000313" key="5">
    <source>
        <dbReference type="EMBL" id="KKT44261.1"/>
    </source>
</evidence>
<evidence type="ECO:0000256" key="1">
    <source>
        <dbReference type="ARBA" id="ARBA00022737"/>
    </source>
</evidence>
<evidence type="ECO:0000313" key="6">
    <source>
        <dbReference type="Proteomes" id="UP000033861"/>
    </source>
</evidence>
<dbReference type="AlphaFoldDB" id="A0A0G1HA37"/>
<dbReference type="Pfam" id="PF07719">
    <property type="entry name" value="TPR_2"/>
    <property type="match status" value="1"/>
</dbReference>
<dbReference type="InterPro" id="IPR039564">
    <property type="entry name" value="Peptidase_C39-like"/>
</dbReference>
<evidence type="ECO:0000256" key="2">
    <source>
        <dbReference type="ARBA" id="ARBA00022803"/>
    </source>
</evidence>
<dbReference type="Gene3D" id="3.90.70.10">
    <property type="entry name" value="Cysteine proteinases"/>
    <property type="match status" value="1"/>
</dbReference>
<dbReference type="Pfam" id="PF13529">
    <property type="entry name" value="Peptidase_C39_2"/>
    <property type="match status" value="1"/>
</dbReference>
<organism evidence="5 6">
    <name type="scientific">Candidatus Collierbacteria bacterium GW2011_GWF2_44_15</name>
    <dbReference type="NCBI Taxonomy" id="1618404"/>
    <lineage>
        <taxon>Bacteria</taxon>
        <taxon>Candidatus Collieribacteriota</taxon>
    </lineage>
</organism>
<dbReference type="PROSITE" id="PS50005">
    <property type="entry name" value="TPR"/>
    <property type="match status" value="2"/>
</dbReference>
<proteinExistence type="predicted"/>
<protein>
    <recommendedName>
        <fullName evidence="4">Peptidase C39-like domain-containing protein</fullName>
    </recommendedName>
</protein>
<dbReference type="InterPro" id="IPR019734">
    <property type="entry name" value="TPR_rpt"/>
</dbReference>
<feature type="repeat" description="TPR" evidence="3">
    <location>
        <begin position="262"/>
        <end position="295"/>
    </location>
</feature>